<protein>
    <recommendedName>
        <fullName evidence="3">DUF2127 domain-containing protein</fullName>
    </recommendedName>
</protein>
<evidence type="ECO:0000256" key="1">
    <source>
        <dbReference type="SAM" id="Phobius"/>
    </source>
</evidence>
<reference evidence="2" key="1">
    <citation type="journal article" date="2020" name="mSystems">
        <title>Genome- and Community-Level Interaction Insights into Carbon Utilization and Element Cycling Functions of Hydrothermarchaeota in Hydrothermal Sediment.</title>
        <authorList>
            <person name="Zhou Z."/>
            <person name="Liu Y."/>
            <person name="Xu W."/>
            <person name="Pan J."/>
            <person name="Luo Z.H."/>
            <person name="Li M."/>
        </authorList>
    </citation>
    <scope>NUCLEOTIDE SEQUENCE [LARGE SCALE GENOMIC DNA]</scope>
    <source>
        <strain evidence="2">SpSt-8</strain>
    </source>
</reference>
<name>A0A7C3SLD0_THEPE</name>
<accession>A0A7C3SLD0</accession>
<sequence>MAGPEATTPPPLPARPLGVTVLAILEFIFGSLALLLGLAFIAFAPFITSLLPSSQLPITLELLAGILGAAILAGGAVALLIGWGLWMGKGWAWWLTVVIYTLNLLSSLVALSRGDATGMIPLLISALILYYFFKPSVKEYFGIRIGFST</sequence>
<evidence type="ECO:0008006" key="3">
    <source>
        <dbReference type="Google" id="ProtNLM"/>
    </source>
</evidence>
<dbReference type="AlphaFoldDB" id="A0A7C3SLD0"/>
<organism evidence="2">
    <name type="scientific">Thermofilum pendens</name>
    <dbReference type="NCBI Taxonomy" id="2269"/>
    <lineage>
        <taxon>Archaea</taxon>
        <taxon>Thermoproteota</taxon>
        <taxon>Thermoprotei</taxon>
        <taxon>Thermofilales</taxon>
        <taxon>Thermofilaceae</taxon>
        <taxon>Thermofilum</taxon>
    </lineage>
</organism>
<dbReference type="EMBL" id="DTIB01000091">
    <property type="protein sequence ID" value="HGB25272.1"/>
    <property type="molecule type" value="Genomic_DNA"/>
</dbReference>
<feature type="transmembrane region" description="Helical" evidence="1">
    <location>
        <begin position="116"/>
        <end position="133"/>
    </location>
</feature>
<keyword evidence="1" id="KW-0472">Membrane</keyword>
<feature type="transmembrane region" description="Helical" evidence="1">
    <location>
        <begin position="20"/>
        <end position="50"/>
    </location>
</feature>
<evidence type="ECO:0000313" key="2">
    <source>
        <dbReference type="EMBL" id="HGB25272.1"/>
    </source>
</evidence>
<feature type="transmembrane region" description="Helical" evidence="1">
    <location>
        <begin position="62"/>
        <end position="85"/>
    </location>
</feature>
<keyword evidence="1" id="KW-0812">Transmembrane</keyword>
<proteinExistence type="predicted"/>
<comment type="caution">
    <text evidence="2">The sequence shown here is derived from an EMBL/GenBank/DDBJ whole genome shotgun (WGS) entry which is preliminary data.</text>
</comment>
<keyword evidence="1" id="KW-1133">Transmembrane helix</keyword>
<gene>
    <name evidence="2" type="ORF">ENV88_04405</name>
</gene>
<feature type="transmembrane region" description="Helical" evidence="1">
    <location>
        <begin position="91"/>
        <end position="111"/>
    </location>
</feature>